<sequence>MASNFSIVQCLFNRDKYELEEMRRILVEAEQDESSAAKLLSEDDMDINPVRTAVLRSMGKIHPAQMDYYVDYMEMFMAAMKTMLHTEAVVERVPCTEDEEQPCYATSQRLSGDINFAAGLIASEPVYLKLAERYSEEEIPEMDELAKDSLEEFINVLNGMFSVSLGERKIETDLELPRFGKNVSPHGSHQLRLRVHSSVGSFQVVMATDEFF</sequence>
<dbReference type="RefSeq" id="WP_074673037.1">
    <property type="nucleotide sequence ID" value="NZ_FNQG01000011.1"/>
</dbReference>
<dbReference type="SUPFAM" id="SSF103039">
    <property type="entry name" value="CheC-like"/>
    <property type="match status" value="1"/>
</dbReference>
<dbReference type="InterPro" id="IPR028976">
    <property type="entry name" value="CheC-like_sf"/>
</dbReference>
<dbReference type="Proteomes" id="UP000183469">
    <property type="component" value="Unassembled WGS sequence"/>
</dbReference>
<evidence type="ECO:0008006" key="6">
    <source>
        <dbReference type="Google" id="ProtNLM"/>
    </source>
</evidence>
<dbReference type="AlphaFoldDB" id="A0A1H3ZK13"/>
<dbReference type="Proteomes" id="UP000183843">
    <property type="component" value="Unassembled WGS sequence"/>
</dbReference>
<evidence type="ECO:0000313" key="4">
    <source>
        <dbReference type="Proteomes" id="UP000183469"/>
    </source>
</evidence>
<keyword evidence="1" id="KW-0145">Chemotaxis</keyword>
<evidence type="ECO:0000256" key="1">
    <source>
        <dbReference type="ARBA" id="ARBA00022500"/>
    </source>
</evidence>
<dbReference type="GO" id="GO:0006935">
    <property type="term" value="P:chemotaxis"/>
    <property type="evidence" value="ECO:0007669"/>
    <property type="project" value="UniProtKB-KW"/>
</dbReference>
<evidence type="ECO:0000313" key="2">
    <source>
        <dbReference type="EMBL" id="SEA24000.1"/>
    </source>
</evidence>
<organism evidence="2 4">
    <name type="scientific">Selenomonas ruminantium</name>
    <dbReference type="NCBI Taxonomy" id="971"/>
    <lineage>
        <taxon>Bacteria</taxon>
        <taxon>Bacillati</taxon>
        <taxon>Bacillota</taxon>
        <taxon>Negativicutes</taxon>
        <taxon>Selenomonadales</taxon>
        <taxon>Selenomonadaceae</taxon>
        <taxon>Selenomonas</taxon>
    </lineage>
</organism>
<proteinExistence type="predicted"/>
<accession>A0A1H3ZK13</accession>
<name>A0A1H3ZK13_SELRU</name>
<gene>
    <name evidence="3" type="ORF">SAMN05216587_11339</name>
    <name evidence="2" type="ORF">SAMN05660648_02474</name>
</gene>
<dbReference type="EMBL" id="FOJX01000013">
    <property type="protein sequence ID" value="SFB12329.1"/>
    <property type="molecule type" value="Genomic_DNA"/>
</dbReference>
<dbReference type="EMBL" id="FNQG01000011">
    <property type="protein sequence ID" value="SEA24000.1"/>
    <property type="molecule type" value="Genomic_DNA"/>
</dbReference>
<evidence type="ECO:0000313" key="3">
    <source>
        <dbReference type="EMBL" id="SFB12329.1"/>
    </source>
</evidence>
<reference evidence="4 5" key="1">
    <citation type="submission" date="2016-10" db="EMBL/GenBank/DDBJ databases">
        <authorList>
            <person name="de Groot N.N."/>
        </authorList>
    </citation>
    <scope>NUCLEOTIDE SEQUENCE [LARGE SCALE GENOMIC DNA]</scope>
    <source>
        <strain evidence="2 4">DSM 2872</strain>
        <strain evidence="3 5">L14</strain>
    </source>
</reference>
<evidence type="ECO:0000313" key="5">
    <source>
        <dbReference type="Proteomes" id="UP000183843"/>
    </source>
</evidence>
<dbReference type="OrthoDB" id="5614404at2"/>
<protein>
    <recommendedName>
        <fullName evidence="6">Chemotaxis phosphatase CheX-like domain-containing protein</fullName>
    </recommendedName>
</protein>
<dbReference type="Gene3D" id="3.40.1550.10">
    <property type="entry name" value="CheC-like"/>
    <property type="match status" value="1"/>
</dbReference>